<organism evidence="2 3">
    <name type="scientific">Kitasatospora paracochleata</name>
    <dbReference type="NCBI Taxonomy" id="58354"/>
    <lineage>
        <taxon>Bacteria</taxon>
        <taxon>Bacillati</taxon>
        <taxon>Actinomycetota</taxon>
        <taxon>Actinomycetes</taxon>
        <taxon>Kitasatosporales</taxon>
        <taxon>Streptomycetaceae</taxon>
        <taxon>Kitasatospora</taxon>
    </lineage>
</organism>
<reference evidence="2 3" key="1">
    <citation type="submission" date="2022-06" db="EMBL/GenBank/DDBJ databases">
        <title>Sequencing the genomes of 1000 actinobacteria strains.</title>
        <authorList>
            <person name="Klenk H.-P."/>
        </authorList>
    </citation>
    <scope>NUCLEOTIDE SEQUENCE [LARGE SCALE GENOMIC DNA]</scope>
    <source>
        <strain evidence="2 3">DSM 41656</strain>
    </source>
</reference>
<feature type="compositionally biased region" description="Pro residues" evidence="1">
    <location>
        <begin position="447"/>
        <end position="461"/>
    </location>
</feature>
<evidence type="ECO:0008006" key="4">
    <source>
        <dbReference type="Google" id="ProtNLM"/>
    </source>
</evidence>
<proteinExistence type="predicted"/>
<dbReference type="RefSeq" id="WP_301331221.1">
    <property type="nucleotide sequence ID" value="NZ_BAAAUB010000010.1"/>
</dbReference>
<feature type="region of interest" description="Disordered" evidence="1">
    <location>
        <begin position="409"/>
        <end position="505"/>
    </location>
</feature>
<keyword evidence="3" id="KW-1185">Reference proteome</keyword>
<feature type="compositionally biased region" description="Low complexity" evidence="1">
    <location>
        <begin position="462"/>
        <end position="482"/>
    </location>
</feature>
<sequence>MASTGRASRVGGTIRTKTAATVAGGALLVTGAVGAGVWWTTRAPQLQVVQRNTQVVVDPGGRQSTVAGCAAGETALGGGYAIDGAAYATTSEFLGSTAWLAAAYNPGSTSVTLTAYAVCVNAPVEFAPRGEYTRHAYAFRDRFIDKDRAADDGTIDDLTTHGPWVGFSRAYLGTDTCIPGYTMTGMEFRAGRAVAGQPVAPVPLEHLAPPTAPAATPEWTAALDAGTELSPHPHLLRTSDAAERQTRIEDPQPPQANYDIGVRAICAKLKNVSLVSDRVSVPAGGSAELTVHCPRGTFAVGGGFRFSPLAADGTSPQRYLADGLLYASADGPPPGPSGRPLRDWHLTGRNQETAGLQYVDSVWIEHSSREELTGNGYFDSHARGADDQLLRGSTVPPAQQLTGSALCATVDGEPTRPGAAPTTSLPHPDLPPVLDLPPTTTTTTGPTPSPSPSIAPSPSPRPSSSSSRPPSPSPSASTSPSAQPQPQPPAVSIVQPSANGTLRRGCQEDFTATARTRPGDRPLTDPQSTLWQLTGPNGPTTLGSGLTGHFTVPLLPDGTYRLTFTATDPTNGLTTHTEIPIHITGCLR</sequence>
<name>A0ABT1JA30_9ACTN</name>
<evidence type="ECO:0000313" key="3">
    <source>
        <dbReference type="Proteomes" id="UP001206483"/>
    </source>
</evidence>
<accession>A0ABT1JA30</accession>
<evidence type="ECO:0000313" key="2">
    <source>
        <dbReference type="EMBL" id="MCP2314318.1"/>
    </source>
</evidence>
<feature type="compositionally biased region" description="Low complexity" evidence="1">
    <location>
        <begin position="436"/>
        <end position="446"/>
    </location>
</feature>
<dbReference type="EMBL" id="JAMZDX010000009">
    <property type="protein sequence ID" value="MCP2314318.1"/>
    <property type="molecule type" value="Genomic_DNA"/>
</dbReference>
<evidence type="ECO:0000256" key="1">
    <source>
        <dbReference type="SAM" id="MobiDB-lite"/>
    </source>
</evidence>
<dbReference type="Proteomes" id="UP001206483">
    <property type="component" value="Unassembled WGS sequence"/>
</dbReference>
<comment type="caution">
    <text evidence="2">The sequence shown here is derived from an EMBL/GenBank/DDBJ whole genome shotgun (WGS) entry which is preliminary data.</text>
</comment>
<gene>
    <name evidence="2" type="ORF">FHR36_007519</name>
</gene>
<protein>
    <recommendedName>
        <fullName evidence="4">Ig-like domain-containing protein</fullName>
    </recommendedName>
</protein>